<feature type="region of interest" description="Disordered" evidence="1">
    <location>
        <begin position="28"/>
        <end position="71"/>
    </location>
</feature>
<dbReference type="KEGG" id="nmy:CJ229_004085"/>
<dbReference type="AlphaFoldDB" id="A0AAF0YNS3"/>
<reference evidence="3" key="1">
    <citation type="submission" date="2017-09" db="EMBL/GenBank/DDBJ databases">
        <title>Bacterial strain isolated from the female urinary microbiota.</title>
        <authorList>
            <person name="Thomas-White K."/>
            <person name="Kumar N."/>
            <person name="Forster S."/>
            <person name="Putonti C."/>
            <person name="Lawley T."/>
            <person name="Wolfe A.J."/>
        </authorList>
    </citation>
    <scope>NUCLEOTIDE SEQUENCE [LARGE SCALE GENOMIC DNA]</scope>
    <source>
        <strain evidence="3">UMB0959</strain>
    </source>
</reference>
<feature type="compositionally biased region" description="Basic and acidic residues" evidence="1">
    <location>
        <begin position="46"/>
        <end position="64"/>
    </location>
</feature>
<feature type="compositionally biased region" description="Low complexity" evidence="1">
    <location>
        <begin position="28"/>
        <end position="45"/>
    </location>
</feature>
<protein>
    <submittedName>
        <fullName evidence="2">Uncharacterized protein</fullName>
    </submittedName>
</protein>
<accession>A0AAF0YNS3</accession>
<dbReference type="RefSeq" id="WP_317846628.1">
    <property type="nucleotide sequence ID" value="NZ_CP136964.1"/>
</dbReference>
<gene>
    <name evidence="2" type="ORF">CJ229_004085</name>
</gene>
<reference evidence="2 3" key="2">
    <citation type="submission" date="2023-10" db="EMBL/GenBank/DDBJ databases">
        <authorList>
            <person name="Choi B."/>
        </authorList>
    </citation>
    <scope>NUCLEOTIDE SEQUENCE [LARGE SCALE GENOMIC DNA]</scope>
    <source>
        <strain evidence="2 3">UMB0959</strain>
    </source>
</reference>
<proteinExistence type="predicted"/>
<dbReference type="EMBL" id="CP136964">
    <property type="protein sequence ID" value="WOS96894.1"/>
    <property type="molecule type" value="Genomic_DNA"/>
</dbReference>
<dbReference type="Proteomes" id="UP000243626">
    <property type="component" value="Chromosome"/>
</dbReference>
<name>A0AAF0YNS3_9STAP</name>
<evidence type="ECO:0000256" key="1">
    <source>
        <dbReference type="SAM" id="MobiDB-lite"/>
    </source>
</evidence>
<keyword evidence="3" id="KW-1185">Reference proteome</keyword>
<sequence>MKKLIIVLLSLVFLFLLYLNFLHENKSNVDNNNNTSQVENSSNSDNQKDKNDHTNKEDDGKEEASTSENNVSSEPLIFNEDVIQDKYDANIQNNEPLTVDVVLPTYYSDAFMNDLKEAFNNTTIGFNRIDIDVNSGQLAQLNINDSADVVLLSALQIQDYNEEVLPSHDLPNVLRMYMSLLEANKTAVILSEPNAHAHVNLQNVLEDDQAFMRENDYFYVDNSRIELDDMYDYNQNVLTREAEKEVAKNIRDFFLQ</sequence>
<evidence type="ECO:0000313" key="3">
    <source>
        <dbReference type="Proteomes" id="UP000243626"/>
    </source>
</evidence>
<organism evidence="2 3">
    <name type="scientific">Nosocomiicoccus massiliensis</name>
    <dbReference type="NCBI Taxonomy" id="1232430"/>
    <lineage>
        <taxon>Bacteria</taxon>
        <taxon>Bacillati</taxon>
        <taxon>Bacillota</taxon>
        <taxon>Bacilli</taxon>
        <taxon>Bacillales</taxon>
        <taxon>Staphylococcaceae</taxon>
        <taxon>Nosocomiicoccus</taxon>
    </lineage>
</organism>
<evidence type="ECO:0000313" key="2">
    <source>
        <dbReference type="EMBL" id="WOS96894.1"/>
    </source>
</evidence>